<dbReference type="PANTHER" id="PTHR42709:SF11">
    <property type="entry name" value="DEDA FAMILY PROTEIN"/>
    <property type="match status" value="1"/>
</dbReference>
<evidence type="ECO:0000259" key="2">
    <source>
        <dbReference type="Pfam" id="PF09335"/>
    </source>
</evidence>
<accession>A0A3B0Z4B3</accession>
<keyword evidence="1" id="KW-0812">Transmembrane</keyword>
<feature type="transmembrane region" description="Helical" evidence="1">
    <location>
        <begin position="20"/>
        <end position="41"/>
    </location>
</feature>
<dbReference type="InterPro" id="IPR032816">
    <property type="entry name" value="VTT_dom"/>
</dbReference>
<feature type="transmembrane region" description="Helical" evidence="1">
    <location>
        <begin position="169"/>
        <end position="188"/>
    </location>
</feature>
<sequence length="190" mass="21209">MLTKLYDKVLTWSKHKYAEFYLGLMSFAESSFFPIPPDVMLAPMSLARPERAWYFAGLTTATSTLGGILGYAIGYFAYSAIEPSLIAWGYESTLVAIKQEFASKGWIFVFAAGFTPFPYKIITISAGAFHMAFLPFLLASIIGRGGRFFLVAGAMKYGGKRMENLIRRYINILSLLLVAALVAVYFIYKH</sequence>
<feature type="domain" description="VTT" evidence="2">
    <location>
        <begin position="48"/>
        <end position="155"/>
    </location>
</feature>
<name>A0A3B0Z4B3_9ZZZZ</name>
<organism evidence="3">
    <name type="scientific">hydrothermal vent metagenome</name>
    <dbReference type="NCBI Taxonomy" id="652676"/>
    <lineage>
        <taxon>unclassified sequences</taxon>
        <taxon>metagenomes</taxon>
        <taxon>ecological metagenomes</taxon>
    </lineage>
</organism>
<evidence type="ECO:0000256" key="1">
    <source>
        <dbReference type="SAM" id="Phobius"/>
    </source>
</evidence>
<protein>
    <submittedName>
        <fullName evidence="3">FIG139438: lipoprotein B</fullName>
    </submittedName>
</protein>
<keyword evidence="1" id="KW-0472">Membrane</keyword>
<feature type="transmembrane region" description="Helical" evidence="1">
    <location>
        <begin position="53"/>
        <end position="78"/>
    </location>
</feature>
<reference evidence="3" key="1">
    <citation type="submission" date="2018-06" db="EMBL/GenBank/DDBJ databases">
        <authorList>
            <person name="Zhirakovskaya E."/>
        </authorList>
    </citation>
    <scope>NUCLEOTIDE SEQUENCE</scope>
</reference>
<evidence type="ECO:0000313" key="3">
    <source>
        <dbReference type="EMBL" id="VAW81179.1"/>
    </source>
</evidence>
<dbReference type="GO" id="GO:0005886">
    <property type="term" value="C:plasma membrane"/>
    <property type="evidence" value="ECO:0007669"/>
    <property type="project" value="TreeGrafter"/>
</dbReference>
<proteinExistence type="predicted"/>
<keyword evidence="3" id="KW-0449">Lipoprotein</keyword>
<dbReference type="Pfam" id="PF09335">
    <property type="entry name" value="VTT_dom"/>
    <property type="match status" value="1"/>
</dbReference>
<feature type="transmembrane region" description="Helical" evidence="1">
    <location>
        <begin position="121"/>
        <end position="142"/>
    </location>
</feature>
<dbReference type="EMBL" id="UOFL01000212">
    <property type="protein sequence ID" value="VAW81179.1"/>
    <property type="molecule type" value="Genomic_DNA"/>
</dbReference>
<keyword evidence="1" id="KW-1133">Transmembrane helix</keyword>
<gene>
    <name evidence="3" type="ORF">MNBD_GAMMA12-3470</name>
</gene>
<dbReference type="PANTHER" id="PTHR42709">
    <property type="entry name" value="ALKALINE PHOSPHATASE LIKE PROTEIN"/>
    <property type="match status" value="1"/>
</dbReference>
<dbReference type="InterPro" id="IPR051311">
    <property type="entry name" value="DedA_domain"/>
</dbReference>
<dbReference type="AlphaFoldDB" id="A0A3B0Z4B3"/>